<name>A0AA39PHT0_9AGAR</name>
<evidence type="ECO:0000313" key="2">
    <source>
        <dbReference type="EMBL" id="KAK0484115.1"/>
    </source>
</evidence>
<feature type="region of interest" description="Disordered" evidence="1">
    <location>
        <begin position="324"/>
        <end position="406"/>
    </location>
</feature>
<organism evidence="2 3">
    <name type="scientific">Armillaria luteobubalina</name>
    <dbReference type="NCBI Taxonomy" id="153913"/>
    <lineage>
        <taxon>Eukaryota</taxon>
        <taxon>Fungi</taxon>
        <taxon>Dikarya</taxon>
        <taxon>Basidiomycota</taxon>
        <taxon>Agaricomycotina</taxon>
        <taxon>Agaricomycetes</taxon>
        <taxon>Agaricomycetidae</taxon>
        <taxon>Agaricales</taxon>
        <taxon>Marasmiineae</taxon>
        <taxon>Physalacriaceae</taxon>
        <taxon>Armillaria</taxon>
    </lineage>
</organism>
<gene>
    <name evidence="2" type="ORF">EDD18DRAFT_1361961</name>
</gene>
<feature type="region of interest" description="Disordered" evidence="1">
    <location>
        <begin position="1"/>
        <end position="71"/>
    </location>
</feature>
<protein>
    <submittedName>
        <fullName evidence="2">Uncharacterized protein</fullName>
    </submittedName>
</protein>
<evidence type="ECO:0000313" key="3">
    <source>
        <dbReference type="Proteomes" id="UP001175228"/>
    </source>
</evidence>
<feature type="compositionally biased region" description="Polar residues" evidence="1">
    <location>
        <begin position="1"/>
        <end position="11"/>
    </location>
</feature>
<feature type="compositionally biased region" description="Basic residues" evidence="1">
    <location>
        <begin position="35"/>
        <end position="44"/>
    </location>
</feature>
<dbReference type="Proteomes" id="UP001175228">
    <property type="component" value="Unassembled WGS sequence"/>
</dbReference>
<keyword evidence="3" id="KW-1185">Reference proteome</keyword>
<dbReference type="AlphaFoldDB" id="A0AA39PHT0"/>
<accession>A0AA39PHT0</accession>
<feature type="compositionally biased region" description="Low complexity" evidence="1">
    <location>
        <begin position="660"/>
        <end position="674"/>
    </location>
</feature>
<feature type="region of interest" description="Disordered" evidence="1">
    <location>
        <begin position="122"/>
        <end position="153"/>
    </location>
</feature>
<reference evidence="2" key="1">
    <citation type="submission" date="2023-06" db="EMBL/GenBank/DDBJ databases">
        <authorList>
            <consortium name="Lawrence Berkeley National Laboratory"/>
            <person name="Ahrendt S."/>
            <person name="Sahu N."/>
            <person name="Indic B."/>
            <person name="Wong-Bajracharya J."/>
            <person name="Merenyi Z."/>
            <person name="Ke H.-M."/>
            <person name="Monk M."/>
            <person name="Kocsube S."/>
            <person name="Drula E."/>
            <person name="Lipzen A."/>
            <person name="Balint B."/>
            <person name="Henrissat B."/>
            <person name="Andreopoulos B."/>
            <person name="Martin F.M."/>
            <person name="Harder C.B."/>
            <person name="Rigling D."/>
            <person name="Ford K.L."/>
            <person name="Foster G.D."/>
            <person name="Pangilinan J."/>
            <person name="Papanicolaou A."/>
            <person name="Barry K."/>
            <person name="LaButti K."/>
            <person name="Viragh M."/>
            <person name="Koriabine M."/>
            <person name="Yan M."/>
            <person name="Riley R."/>
            <person name="Champramary S."/>
            <person name="Plett K.L."/>
            <person name="Tsai I.J."/>
            <person name="Slot J."/>
            <person name="Sipos G."/>
            <person name="Plett J."/>
            <person name="Nagy L.G."/>
            <person name="Grigoriev I.V."/>
        </authorList>
    </citation>
    <scope>NUCLEOTIDE SEQUENCE</scope>
    <source>
        <strain evidence="2">HWK02</strain>
    </source>
</reference>
<proteinExistence type="predicted"/>
<feature type="compositionally biased region" description="Low complexity" evidence="1">
    <location>
        <begin position="395"/>
        <end position="406"/>
    </location>
</feature>
<feature type="region of interest" description="Disordered" evidence="1">
    <location>
        <begin position="660"/>
        <end position="693"/>
    </location>
</feature>
<feature type="region of interest" description="Disordered" evidence="1">
    <location>
        <begin position="236"/>
        <end position="302"/>
    </location>
</feature>
<feature type="compositionally biased region" description="Polar residues" evidence="1">
    <location>
        <begin position="352"/>
        <end position="365"/>
    </location>
</feature>
<dbReference type="EMBL" id="JAUEPU010000059">
    <property type="protein sequence ID" value="KAK0484115.1"/>
    <property type="molecule type" value="Genomic_DNA"/>
</dbReference>
<evidence type="ECO:0000256" key="1">
    <source>
        <dbReference type="SAM" id="MobiDB-lite"/>
    </source>
</evidence>
<comment type="caution">
    <text evidence="2">The sequence shown here is derived from an EMBL/GenBank/DDBJ whole genome shotgun (WGS) entry which is preliminary data.</text>
</comment>
<feature type="compositionally biased region" description="Polar residues" evidence="1">
    <location>
        <begin position="285"/>
        <end position="295"/>
    </location>
</feature>
<sequence length="794" mass="85206">MLATNSTSWSASKRKLVHSSPIPASVTSSPEAKHVPRKKNKTVSRVHGGLSQRDSALLPPVSITSSQTRPSCAHPTLCHKVSYSELSAEEVENVITQSDVDEAELSTASLQRRRHVLFVDDEASEASQQSDGMSADDEAAGTDCESDARSSSGIEVVHVATPVPSDIESVGDESVERAESPEVIEYAKPSHSLRSKTKMAKGAYVEKLCVSVILFNGILDLLFWYSSLSSGNGDDIAAGDDTKQDPTIPLHGSHSKGSDSNVYLEDLAQTPKAPSRAKGKAPLKTATSRHSSCSTKKVAPSSKARLEEVLSVDPVTTAMTKTMAMSKAKTLSSGTKSVSRGDKSKQAPPVTKHSTGTAVTASTVPSPVKHAPSKPTGKTKIPVTVSAMSTKQTSPRKSAPKASAAAIKKPVDPLFLPSDSDGNESVPPPNWHAQLGADLAALLGDDVRASSPEGDTDTPVLHLPDVFVSQHDADTTDPKDPALRTMQPALMEDHLIILGVYESLLPLGAYRPIIPIGFTPETFDPPRFFAFTDVAKLFHLESLTSLVEAFKFGSYGAFVNLARVPHSMVSFEKRSLHLSGTNVVCMTTGLVTECMLFEPVNPGMFGAGKQVRRLQIMPFHQMFRRESTVWSLVIGDPCVETTCISNQGLSFPTWVEDTNGRSNNNSSYTSTQSSPAKGRWGSPMKKPLGAPALGPGGRYPNSLGFMDEVPVYDGHTSAGNHFLFRLSDFAVLKSLPCFMTSHDLDAFTMVSVGYSLTAWESYNKEPRLTPNILFVIVLGSAPKKDKLEALGFLE</sequence>